<feature type="compositionally biased region" description="Acidic residues" evidence="16">
    <location>
        <begin position="598"/>
        <end position="611"/>
    </location>
</feature>
<feature type="active site" description="Nucleophile" evidence="14">
    <location>
        <position position="191"/>
    </location>
</feature>
<keyword evidence="6" id="KW-0819">tRNA processing</keyword>
<evidence type="ECO:0000256" key="10">
    <source>
        <dbReference type="ARBA" id="ARBA00053072"/>
    </source>
</evidence>
<sequence>MAETIKPSSPAPASSSIANLPAANIEAMPAAENAEDGERGDEQSTEPDRKRGNARRGGRGQQGKRKDRGDRGDGDSSSKGDRSRRWNESKRRKVDDRGNRVAFNKDGERVKSYMSIPFSEEEIAAEERRPKRKVAVMIGYAGTGYKGMQIAHQEKTIEGELFAAFVAAGAVSKANASDPRKIALVRCARTDKGVHAAGNVISLKLIIEDPDIVQKINESLPEQIRVWGMERTNNSFSAYTACDSRWYEYLLPSYALLPPHPDSFLGRKVSDAAKENGVYDDMLKRWEDVKDFWTDVEENDIKPMLDNIDPELRKEVLSLLHAADEFRNIDTKEASGSADDEAKTEITPADSEKPSGEGESKKSSARREFTAAEIAARDVKAAYRTALRRYRITAVRLQQLQEALNQYVGTRNFHNYTVQKTHKDPSAKRHIKSFVVNPKPIQIRDTEWLSLKVHGQSFMMHQIRKMVAMACLVVRCGAPLDRITESYGPRNISIPKVPGSGLLLERPVFEAYNQKAKESFGREPISFEKYEAQIEEFKNRQIYPRMWEAEEKENAFHDFFRQIDNFRSDYFLWVTANGITGSRERKEKEENIPKELEAELGEDENPEEGDG</sequence>
<dbReference type="GO" id="GO:0031119">
    <property type="term" value="P:tRNA pseudouridine synthesis"/>
    <property type="evidence" value="ECO:0007669"/>
    <property type="project" value="InterPro"/>
</dbReference>
<dbReference type="GO" id="GO:1990481">
    <property type="term" value="P:mRNA pseudouridine synthesis"/>
    <property type="evidence" value="ECO:0007669"/>
    <property type="project" value="TreeGrafter"/>
</dbReference>
<dbReference type="AlphaFoldDB" id="A0AA38VMV2"/>
<dbReference type="Pfam" id="PF01416">
    <property type="entry name" value="PseudoU_synth_1"/>
    <property type="match status" value="1"/>
</dbReference>
<proteinExistence type="inferred from homology"/>
<dbReference type="InterPro" id="IPR001406">
    <property type="entry name" value="PsdUridine_synth_TruA"/>
</dbReference>
<dbReference type="PANTHER" id="PTHR11142">
    <property type="entry name" value="PSEUDOURIDYLATE SYNTHASE"/>
    <property type="match status" value="1"/>
</dbReference>
<evidence type="ECO:0000256" key="16">
    <source>
        <dbReference type="SAM" id="MobiDB-lite"/>
    </source>
</evidence>
<evidence type="ECO:0000256" key="6">
    <source>
        <dbReference type="ARBA" id="ARBA00022694"/>
    </source>
</evidence>
<evidence type="ECO:0000256" key="13">
    <source>
        <dbReference type="ARBA" id="ARBA00080858"/>
    </source>
</evidence>
<dbReference type="GO" id="GO:0003723">
    <property type="term" value="F:RNA binding"/>
    <property type="evidence" value="ECO:0007669"/>
    <property type="project" value="InterPro"/>
</dbReference>
<feature type="region of interest" description="Disordered" evidence="16">
    <location>
        <begin position="330"/>
        <end position="367"/>
    </location>
</feature>
<dbReference type="Proteomes" id="UP001174694">
    <property type="component" value="Unassembled WGS sequence"/>
</dbReference>
<evidence type="ECO:0000256" key="9">
    <source>
        <dbReference type="ARBA" id="ARBA00036943"/>
    </source>
</evidence>
<evidence type="ECO:0000256" key="5">
    <source>
        <dbReference type="ARBA" id="ARBA00022664"/>
    </source>
</evidence>
<organism evidence="18 19">
    <name type="scientific">Pleurostoma richardsiae</name>
    <dbReference type="NCBI Taxonomy" id="41990"/>
    <lineage>
        <taxon>Eukaryota</taxon>
        <taxon>Fungi</taxon>
        <taxon>Dikarya</taxon>
        <taxon>Ascomycota</taxon>
        <taxon>Pezizomycotina</taxon>
        <taxon>Sordariomycetes</taxon>
        <taxon>Sordariomycetidae</taxon>
        <taxon>Calosphaeriales</taxon>
        <taxon>Pleurostomataceae</taxon>
        <taxon>Pleurostoma</taxon>
    </lineage>
</organism>
<dbReference type="InterPro" id="IPR020095">
    <property type="entry name" value="PsdUridine_synth_TruA_C"/>
</dbReference>
<dbReference type="FunFam" id="3.30.70.580:FF:000002">
    <property type="entry name" value="tRNA pseudouridine synthase"/>
    <property type="match status" value="1"/>
</dbReference>
<evidence type="ECO:0000256" key="4">
    <source>
        <dbReference type="ARBA" id="ARBA00009375"/>
    </source>
</evidence>
<feature type="compositionally biased region" description="Basic and acidic residues" evidence="16">
    <location>
        <begin position="582"/>
        <end position="597"/>
    </location>
</feature>
<dbReference type="Gene3D" id="3.30.70.660">
    <property type="entry name" value="Pseudouridine synthase I, catalytic domain, C-terminal subdomain"/>
    <property type="match status" value="1"/>
</dbReference>
<dbReference type="CDD" id="cd02568">
    <property type="entry name" value="PseudoU_synth_PUS1_PUS2"/>
    <property type="match status" value="1"/>
</dbReference>
<feature type="compositionally biased region" description="Low complexity" evidence="16">
    <location>
        <begin position="7"/>
        <end position="25"/>
    </location>
</feature>
<evidence type="ECO:0000256" key="8">
    <source>
        <dbReference type="ARBA" id="ARBA00023242"/>
    </source>
</evidence>
<evidence type="ECO:0000256" key="7">
    <source>
        <dbReference type="ARBA" id="ARBA00023235"/>
    </source>
</evidence>
<comment type="catalytic activity">
    <reaction evidence="9">
        <text>a uridine in tRNA = a pseudouridine in tRNA</text>
        <dbReference type="Rhea" id="RHEA:54572"/>
        <dbReference type="Rhea" id="RHEA-COMP:13339"/>
        <dbReference type="Rhea" id="RHEA-COMP:13934"/>
        <dbReference type="ChEBI" id="CHEBI:65314"/>
        <dbReference type="ChEBI" id="CHEBI:65315"/>
    </reaction>
</comment>
<dbReference type="SUPFAM" id="SSF55120">
    <property type="entry name" value="Pseudouridine synthase"/>
    <property type="match status" value="1"/>
</dbReference>
<dbReference type="GO" id="GO:0005634">
    <property type="term" value="C:nucleus"/>
    <property type="evidence" value="ECO:0007669"/>
    <property type="project" value="UniProtKB-SubCell"/>
</dbReference>
<evidence type="ECO:0000256" key="11">
    <source>
        <dbReference type="ARBA" id="ARBA00073968"/>
    </source>
</evidence>
<evidence type="ECO:0000259" key="17">
    <source>
        <dbReference type="Pfam" id="PF01416"/>
    </source>
</evidence>
<feature type="region of interest" description="Disordered" evidence="16">
    <location>
        <begin position="582"/>
        <end position="611"/>
    </location>
</feature>
<keyword evidence="19" id="KW-1185">Reference proteome</keyword>
<evidence type="ECO:0000256" key="12">
    <source>
        <dbReference type="ARBA" id="ARBA00079072"/>
    </source>
</evidence>
<feature type="compositionally biased region" description="Basic and acidic residues" evidence="16">
    <location>
        <begin position="340"/>
        <end position="367"/>
    </location>
</feature>
<dbReference type="FunFam" id="3.30.70.660:FF:000002">
    <property type="entry name" value="tRNA pseudouridine synthase"/>
    <property type="match status" value="1"/>
</dbReference>
<comment type="similarity">
    <text evidence="4">Belongs to the tRNA pseudouridine synthase TruA family.</text>
</comment>
<dbReference type="GO" id="GO:0009982">
    <property type="term" value="F:pseudouridine synthase activity"/>
    <property type="evidence" value="ECO:0007669"/>
    <property type="project" value="InterPro"/>
</dbReference>
<dbReference type="EMBL" id="JANBVO010000037">
    <property type="protein sequence ID" value="KAJ9136820.1"/>
    <property type="molecule type" value="Genomic_DNA"/>
</dbReference>
<feature type="binding site" evidence="15">
    <location>
        <position position="247"/>
    </location>
    <ligand>
        <name>substrate</name>
    </ligand>
</feature>
<feature type="compositionally biased region" description="Basic and acidic residues" evidence="16">
    <location>
        <begin position="36"/>
        <end position="51"/>
    </location>
</feature>
<dbReference type="GO" id="GO:0006397">
    <property type="term" value="P:mRNA processing"/>
    <property type="evidence" value="ECO:0007669"/>
    <property type="project" value="UniProtKB-KW"/>
</dbReference>
<evidence type="ECO:0000256" key="15">
    <source>
        <dbReference type="PIRSR" id="PIRSR641708-2"/>
    </source>
</evidence>
<dbReference type="InterPro" id="IPR041708">
    <property type="entry name" value="PUS1/PUS2-like"/>
</dbReference>
<comment type="function">
    <text evidence="10">Formation of pseudouridine at positions 27 and 28 in the anticodon stem and loop of transfer RNAs; at positions 34 and 36 of intron-containing precursor tRNA(Ile) and at position 35 in the intron-containing tRNA(Tyr). Catalyzes pseudouridylation at position 44 in U2 snRNA. Also catalyzes pseudouridylation of mRNAs.</text>
</comment>
<evidence type="ECO:0000256" key="14">
    <source>
        <dbReference type="PIRSR" id="PIRSR641708-1"/>
    </source>
</evidence>
<feature type="domain" description="Pseudouridine synthase I TruA alpha/beta" evidence="17">
    <location>
        <begin position="403"/>
        <end position="509"/>
    </location>
</feature>
<feature type="compositionally biased region" description="Basic residues" evidence="16">
    <location>
        <begin position="52"/>
        <end position="66"/>
    </location>
</feature>
<comment type="catalytic activity">
    <reaction evidence="1">
        <text>a uridine in mRNA = a pseudouridine in mRNA</text>
        <dbReference type="Rhea" id="RHEA:56644"/>
        <dbReference type="Rhea" id="RHEA-COMP:14658"/>
        <dbReference type="Rhea" id="RHEA-COMP:14659"/>
        <dbReference type="ChEBI" id="CHEBI:65314"/>
        <dbReference type="ChEBI" id="CHEBI:65315"/>
    </reaction>
</comment>
<dbReference type="GO" id="GO:0031120">
    <property type="term" value="P:snRNA pseudouridine synthesis"/>
    <property type="evidence" value="ECO:0007669"/>
    <property type="project" value="UniProtKB-ARBA"/>
</dbReference>
<keyword evidence="8" id="KW-0539">Nucleus</keyword>
<comment type="caution">
    <text evidence="18">The sequence shown here is derived from an EMBL/GenBank/DDBJ whole genome shotgun (WGS) entry which is preliminary data.</text>
</comment>
<evidence type="ECO:0000256" key="2">
    <source>
        <dbReference type="ARBA" id="ARBA00001832"/>
    </source>
</evidence>
<accession>A0AA38VMV2</accession>
<gene>
    <name evidence="18" type="ORF">NKR23_g9496</name>
</gene>
<evidence type="ECO:0000256" key="3">
    <source>
        <dbReference type="ARBA" id="ARBA00004123"/>
    </source>
</evidence>
<dbReference type="PANTHER" id="PTHR11142:SF4">
    <property type="entry name" value="PSEUDOURIDYLATE SYNTHASE 1 HOMOLOG"/>
    <property type="match status" value="1"/>
</dbReference>
<dbReference type="InterPro" id="IPR020094">
    <property type="entry name" value="TruA/RsuA/RluB/E/F_N"/>
</dbReference>
<keyword evidence="7" id="KW-0413">Isomerase</keyword>
<evidence type="ECO:0000313" key="18">
    <source>
        <dbReference type="EMBL" id="KAJ9136820.1"/>
    </source>
</evidence>
<feature type="region of interest" description="Disordered" evidence="16">
    <location>
        <begin position="1"/>
        <end position="100"/>
    </location>
</feature>
<evidence type="ECO:0000256" key="1">
    <source>
        <dbReference type="ARBA" id="ARBA00001166"/>
    </source>
</evidence>
<protein>
    <recommendedName>
        <fullName evidence="11">tRNA pseudouridine synthase 1</fullName>
    </recommendedName>
    <alternativeName>
        <fullName evidence="12">tRNA pseudouridylate synthase 1</fullName>
    </alternativeName>
    <alternativeName>
        <fullName evidence="13">tRNA-uridine isomerase 1</fullName>
    </alternativeName>
</protein>
<feature type="compositionally biased region" description="Basic and acidic residues" evidence="16">
    <location>
        <begin position="67"/>
        <end position="100"/>
    </location>
</feature>
<dbReference type="InterPro" id="IPR020103">
    <property type="entry name" value="PsdUridine_synth_cat_dom_sf"/>
</dbReference>
<reference evidence="18" key="1">
    <citation type="submission" date="2022-07" db="EMBL/GenBank/DDBJ databases">
        <title>Fungi with potential for degradation of polypropylene.</title>
        <authorList>
            <person name="Gostincar C."/>
        </authorList>
    </citation>
    <scope>NUCLEOTIDE SEQUENCE</scope>
    <source>
        <strain evidence="18">EXF-13308</strain>
    </source>
</reference>
<keyword evidence="5" id="KW-0507">mRNA processing</keyword>
<evidence type="ECO:0000313" key="19">
    <source>
        <dbReference type="Proteomes" id="UP001174694"/>
    </source>
</evidence>
<comment type="subcellular location">
    <subcellularLocation>
        <location evidence="3">Nucleus</location>
    </subcellularLocation>
</comment>
<name>A0AA38VMV2_9PEZI</name>
<comment type="catalytic activity">
    <reaction evidence="2">
        <text>uridine in snRNA = pseudouridine in snRNA</text>
        <dbReference type="Rhea" id="RHEA:51124"/>
        <dbReference type="Rhea" id="RHEA-COMP:12891"/>
        <dbReference type="Rhea" id="RHEA-COMP:12892"/>
        <dbReference type="ChEBI" id="CHEBI:65314"/>
        <dbReference type="ChEBI" id="CHEBI:65315"/>
    </reaction>
</comment>
<dbReference type="NCBIfam" id="TIGR00071">
    <property type="entry name" value="hisT_truA"/>
    <property type="match status" value="1"/>
</dbReference>
<dbReference type="InterPro" id="IPR020097">
    <property type="entry name" value="PsdUridine_synth_TruA_a/b_dom"/>
</dbReference>
<dbReference type="Gene3D" id="3.30.70.580">
    <property type="entry name" value="Pseudouridine synthase I, catalytic domain, N-terminal subdomain"/>
    <property type="match status" value="1"/>
</dbReference>